<dbReference type="GO" id="GO:0055085">
    <property type="term" value="P:transmembrane transport"/>
    <property type="evidence" value="ECO:0007669"/>
    <property type="project" value="InterPro"/>
</dbReference>
<evidence type="ECO:0000259" key="8">
    <source>
        <dbReference type="PROSITE" id="PS50928"/>
    </source>
</evidence>
<evidence type="ECO:0000313" key="9">
    <source>
        <dbReference type="EMBL" id="GBR73808.1"/>
    </source>
</evidence>
<accession>A0A388TAP2</accession>
<comment type="similarity">
    <text evidence="7">Belongs to the binding-protein-dependent transport system permease family.</text>
</comment>
<feature type="transmembrane region" description="Helical" evidence="7">
    <location>
        <begin position="554"/>
        <end position="576"/>
    </location>
</feature>
<evidence type="ECO:0000256" key="3">
    <source>
        <dbReference type="ARBA" id="ARBA00022475"/>
    </source>
</evidence>
<evidence type="ECO:0000256" key="2">
    <source>
        <dbReference type="ARBA" id="ARBA00022448"/>
    </source>
</evidence>
<name>A0A388TAP2_TERA1</name>
<reference evidence="9 10" key="1">
    <citation type="journal article" date="2019" name="ISME J.">
        <title>Genome analyses of uncultured TG2/ZB3 bacteria in 'Margulisbacteria' specifically attached to ectosymbiotic spirochetes of protists in the termite gut.</title>
        <authorList>
            <person name="Utami Y.D."/>
            <person name="Kuwahara H."/>
            <person name="Igai K."/>
            <person name="Murakami T."/>
            <person name="Sugaya K."/>
            <person name="Morikawa T."/>
            <person name="Nagura Y."/>
            <person name="Yuki M."/>
            <person name="Deevong P."/>
            <person name="Inoue T."/>
            <person name="Kihara K."/>
            <person name="Lo N."/>
            <person name="Yamada A."/>
            <person name="Ohkuma M."/>
            <person name="Hongoh Y."/>
        </authorList>
    </citation>
    <scope>NUCLEOTIDE SEQUENCE [LARGE SCALE GENOMIC DNA]</scope>
    <source>
        <strain evidence="9">NkOx7-01</strain>
    </source>
</reference>
<dbReference type="PROSITE" id="PS50928">
    <property type="entry name" value="ABC_TM1"/>
    <property type="match status" value="1"/>
</dbReference>
<dbReference type="InterPro" id="IPR000515">
    <property type="entry name" value="MetI-like"/>
</dbReference>
<dbReference type="InterPro" id="IPR035906">
    <property type="entry name" value="MetI-like_sf"/>
</dbReference>
<keyword evidence="3" id="KW-1003">Cell membrane</keyword>
<comment type="caution">
    <text evidence="9">The sequence shown here is derived from an EMBL/GenBank/DDBJ whole genome shotgun (WGS) entry which is preliminary data.</text>
</comment>
<dbReference type="Gene3D" id="2.130.10.10">
    <property type="entry name" value="YVTN repeat-like/Quinoprotein amine dehydrogenase"/>
    <property type="match status" value="1"/>
</dbReference>
<keyword evidence="6 7" id="KW-0472">Membrane</keyword>
<feature type="transmembrane region" description="Helical" evidence="7">
    <location>
        <begin position="482"/>
        <end position="505"/>
    </location>
</feature>
<dbReference type="GO" id="GO:0005886">
    <property type="term" value="C:plasma membrane"/>
    <property type="evidence" value="ECO:0007669"/>
    <property type="project" value="UniProtKB-SubCell"/>
</dbReference>
<dbReference type="SUPFAM" id="SSF50998">
    <property type="entry name" value="Quinoprotein alcohol dehydrogenase-like"/>
    <property type="match status" value="1"/>
</dbReference>
<feature type="transmembrane region" description="Helical" evidence="7">
    <location>
        <begin position="583"/>
        <end position="604"/>
    </location>
</feature>
<dbReference type="Gene3D" id="1.10.3720.10">
    <property type="entry name" value="MetI-like"/>
    <property type="match status" value="1"/>
</dbReference>
<evidence type="ECO:0000256" key="4">
    <source>
        <dbReference type="ARBA" id="ARBA00022692"/>
    </source>
</evidence>
<sequence>MRQFWRDLRTMPFHVYKKVMDRVYNVLMYATLVVVLFPIFWMVFNAFMNNNDIVQGKIFFQRAPTNVLFTEKVGGKLLVCTRDGSVNYLDLDTGKLLRRRRFKTNNTNYVSDDKYIWLSSADKGLIRVDKETFAVKKIRVKWNAKLDFNKISKTLLAVDPQNNKVWLTLGYLDYDKIFEFDRETMQLRNVYQVLSQMPDFFDKFSIGNIYYHGGRLYVATNLGVVVINAAELVQEKIIEHPDFENSDIRYLAYDEAADTLFMNSFSKVYAYRGGALRQIYSTADLDYFVQIGYMTVSDAGLILGTGNGFTRIAKTGRHLEDITTPLFDNVNKKGKLINKGVYVNSDVNYAQVIGERIYVATSVGRAAIYNLQTGQVEKTYLMDKAGYFNVFWRNFIDLFYNIDFGLYVRNSFIICGVTAFFSMILATITAYALVRFKFPGNRFLSTAVLSTQMIPGVMMLIPVYIMFIKITEATGIPMKGTVAGLVFVYAAFFLPFSIWILRGFFASIPLALEEAATLDGCTPFQIFYKISLPLSMPGIVATGIYIFLQAWDELVFAWVLTSAHTMTIPVGIRLFVGNFQNRYDLLMAASTVATIPVMIMFILLQKQIVSGLTSGAVKD</sequence>
<evidence type="ECO:0000256" key="1">
    <source>
        <dbReference type="ARBA" id="ARBA00004651"/>
    </source>
</evidence>
<dbReference type="EMBL" id="BGZN01000020">
    <property type="protein sequence ID" value="GBR73808.1"/>
    <property type="molecule type" value="Genomic_DNA"/>
</dbReference>
<feature type="transmembrane region" description="Helical" evidence="7">
    <location>
        <begin position="411"/>
        <end position="434"/>
    </location>
</feature>
<keyword evidence="4 7" id="KW-0812">Transmembrane</keyword>
<evidence type="ECO:0000313" key="10">
    <source>
        <dbReference type="Proteomes" id="UP000269352"/>
    </source>
</evidence>
<proteinExistence type="inferred from homology"/>
<feature type="transmembrane region" description="Helical" evidence="7">
    <location>
        <begin position="26"/>
        <end position="48"/>
    </location>
</feature>
<gene>
    <name evidence="9" type="primary">ycjP</name>
    <name evidence="9" type="ORF">NO1_1098</name>
</gene>
<dbReference type="AlphaFoldDB" id="A0A388TAP2"/>
<evidence type="ECO:0000256" key="5">
    <source>
        <dbReference type="ARBA" id="ARBA00022989"/>
    </source>
</evidence>
<dbReference type="InterPro" id="IPR050901">
    <property type="entry name" value="BP-dep_ABC_trans_perm"/>
</dbReference>
<keyword evidence="9" id="KW-0762">Sugar transport</keyword>
<feature type="domain" description="ABC transmembrane type-1" evidence="8">
    <location>
        <begin position="408"/>
        <end position="604"/>
    </location>
</feature>
<evidence type="ECO:0000256" key="7">
    <source>
        <dbReference type="RuleBase" id="RU363032"/>
    </source>
</evidence>
<protein>
    <submittedName>
        <fullName evidence="9">Multiple sugar transport system permease protein</fullName>
    </submittedName>
</protein>
<dbReference type="CDD" id="cd06261">
    <property type="entry name" value="TM_PBP2"/>
    <property type="match status" value="1"/>
</dbReference>
<comment type="subcellular location">
    <subcellularLocation>
        <location evidence="1 7">Cell membrane</location>
        <topology evidence="1 7">Multi-pass membrane protein</topology>
    </subcellularLocation>
</comment>
<dbReference type="Pfam" id="PF00528">
    <property type="entry name" value="BPD_transp_1"/>
    <property type="match status" value="1"/>
</dbReference>
<feature type="transmembrane region" description="Helical" evidence="7">
    <location>
        <begin position="526"/>
        <end position="548"/>
    </location>
</feature>
<dbReference type="SUPFAM" id="SSF161098">
    <property type="entry name" value="MetI-like"/>
    <property type="match status" value="1"/>
</dbReference>
<keyword evidence="5 7" id="KW-1133">Transmembrane helix</keyword>
<keyword evidence="2 7" id="KW-0813">Transport</keyword>
<dbReference type="PANTHER" id="PTHR32243:SF18">
    <property type="entry name" value="INNER MEMBRANE ABC TRANSPORTER PERMEASE PROTEIN YCJP"/>
    <property type="match status" value="1"/>
</dbReference>
<dbReference type="Proteomes" id="UP000269352">
    <property type="component" value="Unassembled WGS sequence"/>
</dbReference>
<keyword evidence="10" id="KW-1185">Reference proteome</keyword>
<dbReference type="InterPro" id="IPR011047">
    <property type="entry name" value="Quinoprotein_ADH-like_sf"/>
</dbReference>
<feature type="transmembrane region" description="Helical" evidence="7">
    <location>
        <begin position="446"/>
        <end position="470"/>
    </location>
</feature>
<evidence type="ECO:0000256" key="6">
    <source>
        <dbReference type="ARBA" id="ARBA00023136"/>
    </source>
</evidence>
<organism evidence="9 10">
    <name type="scientific">Termititenax aidoneus</name>
    <dbReference type="NCBI Taxonomy" id="2218524"/>
    <lineage>
        <taxon>Bacteria</taxon>
        <taxon>Bacillati</taxon>
        <taxon>Candidatus Margulisiibacteriota</taxon>
        <taxon>Candidatus Termititenacia</taxon>
        <taxon>Candidatus Termititenacales</taxon>
        <taxon>Candidatus Termititenacaceae</taxon>
        <taxon>Candidatus Termititenax</taxon>
    </lineage>
</organism>
<dbReference type="InterPro" id="IPR015943">
    <property type="entry name" value="WD40/YVTN_repeat-like_dom_sf"/>
</dbReference>
<dbReference type="PANTHER" id="PTHR32243">
    <property type="entry name" value="MALTOSE TRANSPORT SYSTEM PERMEASE-RELATED"/>
    <property type="match status" value="1"/>
</dbReference>